<comment type="caution">
    <text evidence="1">The sequence shown here is derived from an EMBL/GenBank/DDBJ whole genome shotgun (WGS) entry which is preliminary data.</text>
</comment>
<reference evidence="1 2" key="1">
    <citation type="submission" date="2020-04" db="EMBL/GenBank/DDBJ databases">
        <title>MicrobeNet Type strains.</title>
        <authorList>
            <person name="Nicholson A.C."/>
        </authorList>
    </citation>
    <scope>NUCLEOTIDE SEQUENCE [LARGE SCALE GENOMIC DNA]</scope>
    <source>
        <strain evidence="1 2">DSM 44956</strain>
    </source>
</reference>
<dbReference type="AlphaFoldDB" id="A0A7X6L3R3"/>
<evidence type="ECO:0000313" key="1">
    <source>
        <dbReference type="EMBL" id="NKY27228.1"/>
    </source>
</evidence>
<protein>
    <submittedName>
        <fullName evidence="1">Uncharacterized protein</fullName>
    </submittedName>
</protein>
<sequence>MSVHVVDRMWIVSDQTPHQARRVSDDAWVVSYLRGRMVSTEQATAAIQAAEMVALTEELVRRIGLTPLEAVGLVVLESPWDTGPLRKRYRLPRPGGRHRR</sequence>
<dbReference type="RefSeq" id="WP_040870859.1">
    <property type="nucleotide sequence ID" value="NZ_JAAXOS010000006.1"/>
</dbReference>
<name>A0A7X6L3R3_9NOCA</name>
<dbReference type="Proteomes" id="UP000540698">
    <property type="component" value="Unassembled WGS sequence"/>
</dbReference>
<organism evidence="1 2">
    <name type="scientific">Nocardia gamkensis</name>
    <dbReference type="NCBI Taxonomy" id="352869"/>
    <lineage>
        <taxon>Bacteria</taxon>
        <taxon>Bacillati</taxon>
        <taxon>Actinomycetota</taxon>
        <taxon>Actinomycetes</taxon>
        <taxon>Mycobacteriales</taxon>
        <taxon>Nocardiaceae</taxon>
        <taxon>Nocardia</taxon>
    </lineage>
</organism>
<accession>A0A7X6L3R3</accession>
<dbReference type="EMBL" id="JAAXOS010000006">
    <property type="protein sequence ID" value="NKY27228.1"/>
    <property type="molecule type" value="Genomic_DNA"/>
</dbReference>
<evidence type="ECO:0000313" key="2">
    <source>
        <dbReference type="Proteomes" id="UP000540698"/>
    </source>
</evidence>
<keyword evidence="2" id="KW-1185">Reference proteome</keyword>
<proteinExistence type="predicted"/>
<gene>
    <name evidence="1" type="ORF">HGB38_13485</name>
</gene>